<evidence type="ECO:0000256" key="2">
    <source>
        <dbReference type="ARBA" id="ARBA00006774"/>
    </source>
</evidence>
<evidence type="ECO:0000256" key="8">
    <source>
        <dbReference type="ARBA" id="ARBA00022813"/>
    </source>
</evidence>
<dbReference type="EC" id="2.3.1.1" evidence="11"/>
<evidence type="ECO:0000313" key="12">
    <source>
        <dbReference type="EMBL" id="SDG39742.1"/>
    </source>
</evidence>
<feature type="binding site" evidence="11">
    <location>
        <position position="186"/>
    </location>
    <ligand>
        <name>substrate</name>
    </ligand>
</feature>
<dbReference type="Gene3D" id="3.60.70.12">
    <property type="entry name" value="L-amino peptidase D-ALA esterase/amidase"/>
    <property type="match status" value="1"/>
</dbReference>
<dbReference type="CDD" id="cd02152">
    <property type="entry name" value="OAT"/>
    <property type="match status" value="1"/>
</dbReference>
<evidence type="ECO:0000256" key="5">
    <source>
        <dbReference type="ARBA" id="ARBA00022571"/>
    </source>
</evidence>
<feature type="binding site" evidence="11">
    <location>
        <position position="407"/>
    </location>
    <ligand>
        <name>substrate</name>
    </ligand>
</feature>
<accession>A0A1G7TWW2</accession>
<keyword evidence="4 11" id="KW-0963">Cytoplasm</keyword>
<feature type="binding site" evidence="11">
    <location>
        <position position="160"/>
    </location>
    <ligand>
        <name>substrate</name>
    </ligand>
</feature>
<dbReference type="HAMAP" id="MF_01106">
    <property type="entry name" value="ArgJ"/>
    <property type="match status" value="1"/>
</dbReference>
<evidence type="ECO:0000256" key="7">
    <source>
        <dbReference type="ARBA" id="ARBA00022679"/>
    </source>
</evidence>
<dbReference type="PANTHER" id="PTHR23100:SF0">
    <property type="entry name" value="ARGININE BIOSYNTHESIS BIFUNCTIONAL PROTEIN ARGJ, MITOCHONDRIAL"/>
    <property type="match status" value="1"/>
</dbReference>
<feature type="binding site" evidence="11">
    <location>
        <position position="284"/>
    </location>
    <ligand>
        <name>substrate</name>
    </ligand>
</feature>
<comment type="subcellular location">
    <subcellularLocation>
        <location evidence="1 11">Cytoplasm</location>
    </subcellularLocation>
</comment>
<comment type="pathway">
    <text evidence="11">Amino-acid biosynthesis; L-arginine biosynthesis; N(2)-acetyl-L-ornithine from L-glutamate: step 1/4.</text>
</comment>
<comment type="catalytic activity">
    <reaction evidence="11">
        <text>L-glutamate + acetyl-CoA = N-acetyl-L-glutamate + CoA + H(+)</text>
        <dbReference type="Rhea" id="RHEA:24292"/>
        <dbReference type="ChEBI" id="CHEBI:15378"/>
        <dbReference type="ChEBI" id="CHEBI:29985"/>
        <dbReference type="ChEBI" id="CHEBI:44337"/>
        <dbReference type="ChEBI" id="CHEBI:57287"/>
        <dbReference type="ChEBI" id="CHEBI:57288"/>
        <dbReference type="EC" id="2.3.1.1"/>
    </reaction>
</comment>
<sequence length="412" mass="41954">MSLKPSPLAPAGFPDLPPVAGARLAVAAAGVRYQGRDDVLLAAFDPGTTAAGVFTRSKTAAAPVLWCRRALAEGAGAARGLLVNAGNANAFTGAAGEAAVTTCVEAVAKVLDCAPQAVHVASTGTIGEPLPAPRIVAAVEGLAGRLGSADYRAAATAIGTTDTFPKGATRTCAIDGVPVRINGIAKGSGMIAPDMATMLAYVVTDAALPAPVLEALLKRGVATSFNAITVDSDTSTSDSLMLFATGAAGNAPVEDPRDRRLKGFRAALDDLLKDLAHQVVRDGEGATKFVEIRVRGATSQGAAKAIGLAIANSPLVKTAIAGADANWGRIVMAVGKSGQRVERDRLKIAIGGHLITDNGAPVAGYDEAPVAAHMQGQEIRIEVDCGLGRGAFTVWTCDLTHGYIDINADYRT</sequence>
<dbReference type="FunFam" id="3.10.20.340:FF:000003">
    <property type="entry name" value="Arginine biosynthesis bifunctional protein ArgJ"/>
    <property type="match status" value="1"/>
</dbReference>
<feature type="chain" id="PRO_5023455827" description="Arginine biosynthesis bifunctional protein ArgJ alpha chain" evidence="11">
    <location>
        <begin position="1"/>
        <end position="196"/>
    </location>
</feature>
<evidence type="ECO:0000256" key="4">
    <source>
        <dbReference type="ARBA" id="ARBA00022490"/>
    </source>
</evidence>
<protein>
    <recommendedName>
        <fullName evidence="11">Arginine biosynthesis bifunctional protein ArgJ</fullName>
    </recommendedName>
    <domain>
        <recommendedName>
            <fullName evidence="11">Glutamate N-acetyltransferase</fullName>
            <ecNumber evidence="11">2.3.1.35</ecNumber>
        </recommendedName>
        <alternativeName>
            <fullName evidence="11">Ornithine acetyltransferase</fullName>
            <shortName evidence="11">OATase</shortName>
        </alternativeName>
        <alternativeName>
            <fullName evidence="11">Ornithine transacetylase</fullName>
        </alternativeName>
    </domain>
    <domain>
        <recommendedName>
            <fullName evidence="11">Amino-acid acetyltransferase</fullName>
            <ecNumber evidence="11">2.3.1.1</ecNumber>
        </recommendedName>
        <alternativeName>
            <fullName evidence="11">N-acetylglutamate synthase</fullName>
            <shortName evidence="11">AGSase</shortName>
        </alternativeName>
    </domain>
    <component>
        <recommendedName>
            <fullName evidence="11">Arginine biosynthesis bifunctional protein ArgJ alpha chain</fullName>
        </recommendedName>
    </component>
    <component>
        <recommendedName>
            <fullName evidence="11">Arginine biosynthesis bifunctional protein ArgJ beta chain</fullName>
        </recommendedName>
    </component>
</protein>
<evidence type="ECO:0000256" key="9">
    <source>
        <dbReference type="ARBA" id="ARBA00023268"/>
    </source>
</evidence>
<keyword evidence="8 11" id="KW-0068">Autocatalytic cleavage</keyword>
<gene>
    <name evidence="11" type="primary">argJ</name>
    <name evidence="12" type="ORF">SAMN05421742_101130</name>
</gene>
<dbReference type="Proteomes" id="UP000217076">
    <property type="component" value="Unassembled WGS sequence"/>
</dbReference>
<dbReference type="UniPathway" id="UPA00068">
    <property type="reaction ID" value="UER00106"/>
</dbReference>
<keyword evidence="13" id="KW-1185">Reference proteome</keyword>
<comment type="similarity">
    <text evidence="2 11">Belongs to the ArgJ family.</text>
</comment>
<dbReference type="GO" id="GO:0005737">
    <property type="term" value="C:cytoplasm"/>
    <property type="evidence" value="ECO:0007669"/>
    <property type="project" value="UniProtKB-SubCell"/>
</dbReference>
<dbReference type="Gene3D" id="3.10.20.340">
    <property type="entry name" value="ArgJ beta chain, C-terminal domain"/>
    <property type="match status" value="1"/>
</dbReference>
<keyword evidence="7 11" id="KW-0808">Transferase</keyword>
<dbReference type="FunFam" id="3.60.70.12:FF:000001">
    <property type="entry name" value="Arginine biosynthesis bifunctional protein ArgJ, chloroplastic"/>
    <property type="match status" value="1"/>
</dbReference>
<keyword evidence="6 11" id="KW-0028">Amino-acid biosynthesis</keyword>
<dbReference type="InterPro" id="IPR016117">
    <property type="entry name" value="ArgJ-like_dom_sf"/>
</dbReference>
<dbReference type="GO" id="GO:0006526">
    <property type="term" value="P:L-arginine biosynthetic process"/>
    <property type="evidence" value="ECO:0007669"/>
    <property type="project" value="UniProtKB-UniRule"/>
</dbReference>
<dbReference type="STRING" id="83401.SAMN05421742_101130"/>
<dbReference type="RefSeq" id="WP_092614004.1">
    <property type="nucleotide sequence ID" value="NZ_FNCV01000001.1"/>
</dbReference>
<dbReference type="EC" id="2.3.1.35" evidence="11"/>
<feature type="binding site" evidence="11">
    <location>
        <position position="412"/>
    </location>
    <ligand>
        <name>substrate</name>
    </ligand>
</feature>
<feature type="chain" id="PRO_5023455826" description="Arginine biosynthesis bifunctional protein ArgJ beta chain" evidence="11">
    <location>
        <begin position="197"/>
        <end position="412"/>
    </location>
</feature>
<evidence type="ECO:0000313" key="13">
    <source>
        <dbReference type="Proteomes" id="UP000217076"/>
    </source>
</evidence>
<evidence type="ECO:0000256" key="10">
    <source>
        <dbReference type="ARBA" id="ARBA00023315"/>
    </source>
</evidence>
<dbReference type="AlphaFoldDB" id="A0A1G7TWW2"/>
<dbReference type="OrthoDB" id="9804242at2"/>
<feature type="binding site" evidence="11">
    <location>
        <position position="197"/>
    </location>
    <ligand>
        <name>substrate</name>
    </ligand>
</feature>
<dbReference type="EMBL" id="FNCV01000001">
    <property type="protein sequence ID" value="SDG39742.1"/>
    <property type="molecule type" value="Genomic_DNA"/>
</dbReference>
<evidence type="ECO:0000256" key="1">
    <source>
        <dbReference type="ARBA" id="ARBA00004496"/>
    </source>
</evidence>
<keyword evidence="10 11" id="KW-0012">Acyltransferase</keyword>
<dbReference type="GO" id="GO:0006592">
    <property type="term" value="P:ornithine biosynthetic process"/>
    <property type="evidence" value="ECO:0007669"/>
    <property type="project" value="TreeGrafter"/>
</dbReference>
<feature type="site" description="Cleavage; by autolysis" evidence="11">
    <location>
        <begin position="196"/>
        <end position="197"/>
    </location>
</feature>
<dbReference type="SUPFAM" id="SSF56266">
    <property type="entry name" value="DmpA/ArgJ-like"/>
    <property type="match status" value="1"/>
</dbReference>
<keyword evidence="5 11" id="KW-0055">Arginine biosynthesis</keyword>
<evidence type="ECO:0000256" key="3">
    <source>
        <dbReference type="ARBA" id="ARBA00011475"/>
    </source>
</evidence>
<dbReference type="NCBIfam" id="NF003802">
    <property type="entry name" value="PRK05388.1"/>
    <property type="match status" value="1"/>
</dbReference>
<keyword evidence="9 11" id="KW-0511">Multifunctional enzyme</keyword>
<dbReference type="Pfam" id="PF01960">
    <property type="entry name" value="ArgJ"/>
    <property type="match status" value="1"/>
</dbReference>
<dbReference type="GO" id="GO:0004042">
    <property type="term" value="F:L-glutamate N-acetyltransferase activity"/>
    <property type="evidence" value="ECO:0007669"/>
    <property type="project" value="UniProtKB-UniRule"/>
</dbReference>
<comment type="pathway">
    <text evidence="11">Amino-acid biosynthesis; L-arginine biosynthesis; L-ornithine and N-acetyl-L-glutamate from L-glutamate and N(2)-acetyl-L-ornithine (cyclic): step 1/1.</text>
</comment>
<name>A0A1G7TWW2_9PROT</name>
<dbReference type="PANTHER" id="PTHR23100">
    <property type="entry name" value="ARGININE BIOSYNTHESIS BIFUNCTIONAL PROTEIN ARGJ"/>
    <property type="match status" value="1"/>
</dbReference>
<comment type="catalytic activity">
    <reaction evidence="11">
        <text>N(2)-acetyl-L-ornithine + L-glutamate = N-acetyl-L-glutamate + L-ornithine</text>
        <dbReference type="Rhea" id="RHEA:15349"/>
        <dbReference type="ChEBI" id="CHEBI:29985"/>
        <dbReference type="ChEBI" id="CHEBI:44337"/>
        <dbReference type="ChEBI" id="CHEBI:46911"/>
        <dbReference type="ChEBI" id="CHEBI:57805"/>
        <dbReference type="EC" id="2.3.1.35"/>
    </reaction>
</comment>
<feature type="active site" description="Nucleophile" evidence="11">
    <location>
        <position position="197"/>
    </location>
</feature>
<dbReference type="GO" id="GO:0004358">
    <property type="term" value="F:L-glutamate N-acetyltransferase activity, acting on acetyl-L-ornithine as donor"/>
    <property type="evidence" value="ECO:0007669"/>
    <property type="project" value="UniProtKB-UniRule"/>
</dbReference>
<reference evidence="13" key="1">
    <citation type="submission" date="2016-10" db="EMBL/GenBank/DDBJ databases">
        <authorList>
            <person name="Varghese N."/>
            <person name="Submissions S."/>
        </authorList>
    </citation>
    <scope>NUCLEOTIDE SEQUENCE [LARGE SCALE GENOMIC DNA]</scope>
    <source>
        <strain evidence="13">930I</strain>
    </source>
</reference>
<dbReference type="InterPro" id="IPR042195">
    <property type="entry name" value="ArgJ_beta_C"/>
</dbReference>
<dbReference type="InterPro" id="IPR002813">
    <property type="entry name" value="Arg_biosynth_ArgJ"/>
</dbReference>
<feature type="site" description="Involved in the stabilization of negative charge on the oxyanion by the formation of the oxyanion hole" evidence="11">
    <location>
        <position position="123"/>
    </location>
</feature>
<feature type="site" description="Involved in the stabilization of negative charge on the oxyanion by the formation of the oxyanion hole" evidence="11">
    <location>
        <position position="124"/>
    </location>
</feature>
<dbReference type="NCBIfam" id="TIGR00120">
    <property type="entry name" value="ArgJ"/>
    <property type="match status" value="1"/>
</dbReference>
<comment type="function">
    <text evidence="11">Catalyzes two activities which are involved in the cyclic version of arginine biosynthesis: the synthesis of N-acetylglutamate from glutamate and acetyl-CoA as the acetyl donor, and of ornithine by transacetylation between N(2)-acetylornithine and glutamate.</text>
</comment>
<comment type="subunit">
    <text evidence="3 11">Heterotetramer of two alpha and two beta chains.</text>
</comment>
<proteinExistence type="inferred from homology"/>
<evidence type="ECO:0000256" key="11">
    <source>
        <dbReference type="HAMAP-Rule" id="MF_01106"/>
    </source>
</evidence>
<organism evidence="12 13">
    <name type="scientific">Roseospirillum parvum</name>
    <dbReference type="NCBI Taxonomy" id="83401"/>
    <lineage>
        <taxon>Bacteria</taxon>
        <taxon>Pseudomonadati</taxon>
        <taxon>Pseudomonadota</taxon>
        <taxon>Alphaproteobacteria</taxon>
        <taxon>Rhodospirillales</taxon>
        <taxon>Rhodospirillaceae</taxon>
        <taxon>Roseospirillum</taxon>
    </lineage>
</organism>
<evidence type="ECO:0000256" key="6">
    <source>
        <dbReference type="ARBA" id="ARBA00022605"/>
    </source>
</evidence>